<keyword evidence="3" id="KW-1185">Reference proteome</keyword>
<name>A0A8X7CNW2_9ARAC</name>
<keyword evidence="1" id="KW-0472">Membrane</keyword>
<feature type="transmembrane region" description="Helical" evidence="1">
    <location>
        <begin position="12"/>
        <end position="30"/>
    </location>
</feature>
<proteinExistence type="predicted"/>
<evidence type="ECO:0000256" key="1">
    <source>
        <dbReference type="SAM" id="Phobius"/>
    </source>
</evidence>
<dbReference type="AlphaFoldDB" id="A0A8X7CNW2"/>
<evidence type="ECO:0000313" key="3">
    <source>
        <dbReference type="Proteomes" id="UP000886998"/>
    </source>
</evidence>
<evidence type="ECO:0000313" key="2">
    <source>
        <dbReference type="EMBL" id="GFY70717.1"/>
    </source>
</evidence>
<dbReference type="Proteomes" id="UP000886998">
    <property type="component" value="Unassembled WGS sequence"/>
</dbReference>
<protein>
    <submittedName>
        <fullName evidence="2">Uncharacterized protein</fullName>
    </submittedName>
</protein>
<sequence length="121" mass="13864">MRLTKSSPISCAVAAIIPAEVSYILIFLSLQRGYIRLTQPFQMEIISKSPPPLNTKFVNWRDKSICRSLCRLDSNLAPDLASPKLWRVFKLICVWKLCKPAENGNLTWIDFFNHFSDSGQF</sequence>
<gene>
    <name evidence="2" type="ORF">TNIN_177031</name>
</gene>
<organism evidence="2 3">
    <name type="scientific">Trichonephila inaurata madagascariensis</name>
    <dbReference type="NCBI Taxonomy" id="2747483"/>
    <lineage>
        <taxon>Eukaryota</taxon>
        <taxon>Metazoa</taxon>
        <taxon>Ecdysozoa</taxon>
        <taxon>Arthropoda</taxon>
        <taxon>Chelicerata</taxon>
        <taxon>Arachnida</taxon>
        <taxon>Araneae</taxon>
        <taxon>Araneomorphae</taxon>
        <taxon>Entelegynae</taxon>
        <taxon>Araneoidea</taxon>
        <taxon>Nephilidae</taxon>
        <taxon>Trichonephila</taxon>
        <taxon>Trichonephila inaurata</taxon>
    </lineage>
</organism>
<dbReference type="EMBL" id="BMAV01018384">
    <property type="protein sequence ID" value="GFY70717.1"/>
    <property type="molecule type" value="Genomic_DNA"/>
</dbReference>
<keyword evidence="1" id="KW-0812">Transmembrane</keyword>
<reference evidence="2" key="1">
    <citation type="submission" date="2020-08" db="EMBL/GenBank/DDBJ databases">
        <title>Multicomponent nature underlies the extraordinary mechanical properties of spider dragline silk.</title>
        <authorList>
            <person name="Kono N."/>
            <person name="Nakamura H."/>
            <person name="Mori M."/>
            <person name="Yoshida Y."/>
            <person name="Ohtoshi R."/>
            <person name="Malay A.D."/>
            <person name="Moran D.A.P."/>
            <person name="Tomita M."/>
            <person name="Numata K."/>
            <person name="Arakawa K."/>
        </authorList>
    </citation>
    <scope>NUCLEOTIDE SEQUENCE</scope>
</reference>
<accession>A0A8X7CNW2</accession>
<comment type="caution">
    <text evidence="2">The sequence shown here is derived from an EMBL/GenBank/DDBJ whole genome shotgun (WGS) entry which is preliminary data.</text>
</comment>
<keyword evidence="1" id="KW-1133">Transmembrane helix</keyword>